<proteinExistence type="predicted"/>
<dbReference type="SUPFAM" id="SSF47413">
    <property type="entry name" value="lambda repressor-like DNA-binding domains"/>
    <property type="match status" value="1"/>
</dbReference>
<dbReference type="InterPro" id="IPR046335">
    <property type="entry name" value="LacI/GalR-like_sensor"/>
</dbReference>
<sequence length="338" mass="35963">MAGIKDVAQSAGVSVATVSRALSGNGKVSAATRAKVQRAAEELGYVVSFNASSLASGRSRNIGVVVPTVGRWYFSTVLEGITNGLIEAGYDLTLYNTGGQDQHRRSVFGDLLLRKRLDAVITLTLKLQPHEVDQLASVGKPVVAIGGLIPAIDTIRVDDFNIASMATEHLIALGHSKIAYLGGSEEFEVDFKLASARQDGYEYALDQANLPVHPEWLLSADFTIQGGYQKVRNVMSAPRRQPTAVVCASDEMAFGAILAARDLGLDVPGDLSVIGIDGHELGELFGLTTIAQDARGQGAAAVRKVLQLLGERDVDPDPTRSFFPTEFVARTSTAAPRT</sequence>
<evidence type="ECO:0000256" key="3">
    <source>
        <dbReference type="ARBA" id="ARBA00023163"/>
    </source>
</evidence>
<comment type="caution">
    <text evidence="5">The sequence shown here is derived from an EMBL/GenBank/DDBJ whole genome shotgun (WGS) entry which is preliminary data.</text>
</comment>
<organism evidence="5 6">
    <name type="scientific">Zhihengliuella halotolerans</name>
    <dbReference type="NCBI Taxonomy" id="370736"/>
    <lineage>
        <taxon>Bacteria</taxon>
        <taxon>Bacillati</taxon>
        <taxon>Actinomycetota</taxon>
        <taxon>Actinomycetes</taxon>
        <taxon>Micrococcales</taxon>
        <taxon>Micrococcaceae</taxon>
        <taxon>Zhihengliuella</taxon>
    </lineage>
</organism>
<evidence type="ECO:0000256" key="2">
    <source>
        <dbReference type="ARBA" id="ARBA00023125"/>
    </source>
</evidence>
<dbReference type="SMART" id="SM00354">
    <property type="entry name" value="HTH_LACI"/>
    <property type="match status" value="1"/>
</dbReference>
<reference evidence="5 6" key="1">
    <citation type="submission" date="2019-02" db="EMBL/GenBank/DDBJ databases">
        <title>Sequencing the genomes of 1000 actinobacteria strains.</title>
        <authorList>
            <person name="Klenk H.-P."/>
        </authorList>
    </citation>
    <scope>NUCLEOTIDE SEQUENCE [LARGE SCALE GENOMIC DNA]</scope>
    <source>
        <strain evidence="5 6">DSM 17364</strain>
    </source>
</reference>
<dbReference type="Gene3D" id="1.10.260.40">
    <property type="entry name" value="lambda repressor-like DNA-binding domains"/>
    <property type="match status" value="1"/>
</dbReference>
<dbReference type="AlphaFoldDB" id="A0A4Q8A931"/>
<evidence type="ECO:0000256" key="1">
    <source>
        <dbReference type="ARBA" id="ARBA00023015"/>
    </source>
</evidence>
<evidence type="ECO:0000313" key="6">
    <source>
        <dbReference type="Proteomes" id="UP000292685"/>
    </source>
</evidence>
<keyword evidence="2" id="KW-0238">DNA-binding</keyword>
<dbReference type="EMBL" id="SHLA01000001">
    <property type="protein sequence ID" value="RZU60570.1"/>
    <property type="molecule type" value="Genomic_DNA"/>
</dbReference>
<evidence type="ECO:0000259" key="4">
    <source>
        <dbReference type="PROSITE" id="PS50932"/>
    </source>
</evidence>
<dbReference type="InterPro" id="IPR028082">
    <property type="entry name" value="Peripla_BP_I"/>
</dbReference>
<dbReference type="Proteomes" id="UP000292685">
    <property type="component" value="Unassembled WGS sequence"/>
</dbReference>
<dbReference type="PROSITE" id="PS00356">
    <property type="entry name" value="HTH_LACI_1"/>
    <property type="match status" value="1"/>
</dbReference>
<dbReference type="Pfam" id="PF13377">
    <property type="entry name" value="Peripla_BP_3"/>
    <property type="match status" value="1"/>
</dbReference>
<dbReference type="RefSeq" id="WP_130448597.1">
    <property type="nucleotide sequence ID" value="NZ_SHLA01000001.1"/>
</dbReference>
<dbReference type="CDD" id="cd01392">
    <property type="entry name" value="HTH_LacI"/>
    <property type="match status" value="1"/>
</dbReference>
<dbReference type="GO" id="GO:0003700">
    <property type="term" value="F:DNA-binding transcription factor activity"/>
    <property type="evidence" value="ECO:0007669"/>
    <property type="project" value="TreeGrafter"/>
</dbReference>
<gene>
    <name evidence="5" type="ORF">EV380_0110</name>
</gene>
<dbReference type="InterPro" id="IPR000843">
    <property type="entry name" value="HTH_LacI"/>
</dbReference>
<evidence type="ECO:0000313" key="5">
    <source>
        <dbReference type="EMBL" id="RZU60570.1"/>
    </source>
</evidence>
<feature type="domain" description="HTH lacI-type" evidence="4">
    <location>
        <begin position="2"/>
        <end position="56"/>
    </location>
</feature>
<dbReference type="PROSITE" id="PS50932">
    <property type="entry name" value="HTH_LACI_2"/>
    <property type="match status" value="1"/>
</dbReference>
<dbReference type="SUPFAM" id="SSF53822">
    <property type="entry name" value="Periplasmic binding protein-like I"/>
    <property type="match status" value="1"/>
</dbReference>
<dbReference type="PANTHER" id="PTHR30146">
    <property type="entry name" value="LACI-RELATED TRANSCRIPTIONAL REPRESSOR"/>
    <property type="match status" value="1"/>
</dbReference>
<dbReference type="CDD" id="cd06267">
    <property type="entry name" value="PBP1_LacI_sugar_binding-like"/>
    <property type="match status" value="1"/>
</dbReference>
<name>A0A4Q8A931_9MICC</name>
<protein>
    <submittedName>
        <fullName evidence="5">LacI family transcriptional regulator</fullName>
    </submittedName>
</protein>
<accession>A0A4Q8A931</accession>
<dbReference type="InterPro" id="IPR010982">
    <property type="entry name" value="Lambda_DNA-bd_dom_sf"/>
</dbReference>
<dbReference type="PANTHER" id="PTHR30146:SF153">
    <property type="entry name" value="LACTOSE OPERON REPRESSOR"/>
    <property type="match status" value="1"/>
</dbReference>
<dbReference type="Gene3D" id="3.40.50.2300">
    <property type="match status" value="2"/>
</dbReference>
<dbReference type="OrthoDB" id="3510266at2"/>
<keyword evidence="6" id="KW-1185">Reference proteome</keyword>
<keyword evidence="3" id="KW-0804">Transcription</keyword>
<dbReference type="GO" id="GO:0000976">
    <property type="term" value="F:transcription cis-regulatory region binding"/>
    <property type="evidence" value="ECO:0007669"/>
    <property type="project" value="TreeGrafter"/>
</dbReference>
<dbReference type="Pfam" id="PF00356">
    <property type="entry name" value="LacI"/>
    <property type="match status" value="1"/>
</dbReference>
<keyword evidence="1" id="KW-0805">Transcription regulation</keyword>